<keyword evidence="2" id="KW-1133">Transmembrane helix</keyword>
<feature type="transmembrane region" description="Helical" evidence="2">
    <location>
        <begin position="7"/>
        <end position="27"/>
    </location>
</feature>
<sequence length="452" mass="47908">MKSGFKLILMTLPLVAVGVGFVAFTIATKPAPAQEEIAERATAVRVITATTTAVSPMVSGFGLVAPARTFEAIPQVTGTAEYVNPMLKKGDILPEGALLVRLSASDYTLAIAQAKANIRAAEAKLAEIAVSEANLQAAMKIEEDTLALKASDLERVERLYAAGTASQSARDNAKAAYLAQQQKLQNLQSSVALLPTQKLVQTEQIAVYRATLATAELNLARTELRLPFAARVSMVNVEVGQLVRIGVSVASFDGIAAAEIEAQVPAADLLRLFRPKSSDEPVIALNPSAVSEVMSGLELKATVQLKLGDTLVEWPASLDRISNTIDPKTGTVGMIVRVDNAYTTAELGRRPPLTKGMFVKATLNARPVDGIVIPRSALRNGQLMIASADSRLELRPITPYLVQDGIALITDGVEDGEKIVVSTPIPLVEGMLLSLHPDTTLMETLAKAGSAK</sequence>
<dbReference type="AlphaFoldDB" id="A0A347UEJ1"/>
<dbReference type="Gene3D" id="2.40.50.100">
    <property type="match status" value="1"/>
</dbReference>
<gene>
    <name evidence="3" type="ORF">BAR1_04555</name>
</gene>
<evidence type="ECO:0000256" key="2">
    <source>
        <dbReference type="SAM" id="Phobius"/>
    </source>
</evidence>
<evidence type="ECO:0000313" key="4">
    <source>
        <dbReference type="Proteomes" id="UP000261704"/>
    </source>
</evidence>
<organism evidence="3 4">
    <name type="scientific">Profundibacter amoris</name>
    <dbReference type="NCBI Taxonomy" id="2171755"/>
    <lineage>
        <taxon>Bacteria</taxon>
        <taxon>Pseudomonadati</taxon>
        <taxon>Pseudomonadota</taxon>
        <taxon>Alphaproteobacteria</taxon>
        <taxon>Rhodobacterales</taxon>
        <taxon>Paracoccaceae</taxon>
        <taxon>Profundibacter</taxon>
    </lineage>
</organism>
<dbReference type="GO" id="GO:1990281">
    <property type="term" value="C:efflux pump complex"/>
    <property type="evidence" value="ECO:0007669"/>
    <property type="project" value="TreeGrafter"/>
</dbReference>
<evidence type="ECO:0000313" key="3">
    <source>
        <dbReference type="EMBL" id="AXX97269.1"/>
    </source>
</evidence>
<dbReference type="Gene3D" id="2.40.420.20">
    <property type="match status" value="1"/>
</dbReference>
<accession>A0A347UEJ1</accession>
<keyword evidence="1" id="KW-0175">Coiled coil</keyword>
<dbReference type="SUPFAM" id="SSF111369">
    <property type="entry name" value="HlyD-like secretion proteins"/>
    <property type="match status" value="1"/>
</dbReference>
<keyword evidence="2" id="KW-0472">Membrane</keyword>
<dbReference type="EMBL" id="CP032125">
    <property type="protein sequence ID" value="AXX97269.1"/>
    <property type="molecule type" value="Genomic_DNA"/>
</dbReference>
<proteinExistence type="predicted"/>
<dbReference type="PANTHER" id="PTHR30469:SF12">
    <property type="entry name" value="MULTIDRUG RESISTANCE PROTEIN MDTA"/>
    <property type="match status" value="1"/>
</dbReference>
<dbReference type="Proteomes" id="UP000261704">
    <property type="component" value="Chromosome"/>
</dbReference>
<dbReference type="RefSeq" id="WP_118941927.1">
    <property type="nucleotide sequence ID" value="NZ_CP032125.1"/>
</dbReference>
<keyword evidence="4" id="KW-1185">Reference proteome</keyword>
<name>A0A347UEJ1_9RHOB</name>
<evidence type="ECO:0000256" key="1">
    <source>
        <dbReference type="SAM" id="Coils"/>
    </source>
</evidence>
<protein>
    <recommendedName>
        <fullName evidence="5">Efflux RND transporter periplasmic adaptor subunit</fullName>
    </recommendedName>
</protein>
<reference evidence="3 4" key="1">
    <citation type="submission" date="2018-09" db="EMBL/GenBank/DDBJ databases">
        <title>Profundibacter amoris BAR1 gen. nov., sp. nov., a new member of the Roseobacter clade isolated at Lokis Castle Vent Field on the Arctic Mid-Oceanic Ridge.</title>
        <authorList>
            <person name="Le Moine Bauer S."/>
            <person name="Sjoeberg A.G."/>
            <person name="L'Haridon S."/>
            <person name="Stokke R."/>
            <person name="Roalkvam I."/>
            <person name="Steen I.H."/>
            <person name="Dahle H."/>
        </authorList>
    </citation>
    <scope>NUCLEOTIDE SEQUENCE [LARGE SCALE GENOMIC DNA]</scope>
    <source>
        <strain evidence="3 4">BAR1</strain>
    </source>
</reference>
<dbReference type="OrthoDB" id="7811737at2"/>
<dbReference type="Gene3D" id="1.10.287.470">
    <property type="entry name" value="Helix hairpin bin"/>
    <property type="match status" value="1"/>
</dbReference>
<dbReference type="KEGG" id="pamo:BAR1_04555"/>
<dbReference type="PANTHER" id="PTHR30469">
    <property type="entry name" value="MULTIDRUG RESISTANCE PROTEIN MDTA"/>
    <property type="match status" value="1"/>
</dbReference>
<feature type="coiled-coil region" evidence="1">
    <location>
        <begin position="104"/>
        <end position="131"/>
    </location>
</feature>
<dbReference type="GO" id="GO:0015562">
    <property type="term" value="F:efflux transmembrane transporter activity"/>
    <property type="evidence" value="ECO:0007669"/>
    <property type="project" value="TreeGrafter"/>
</dbReference>
<dbReference type="Gene3D" id="2.40.30.170">
    <property type="match status" value="1"/>
</dbReference>
<keyword evidence="2" id="KW-0812">Transmembrane</keyword>
<evidence type="ECO:0008006" key="5">
    <source>
        <dbReference type="Google" id="ProtNLM"/>
    </source>
</evidence>